<proteinExistence type="predicted"/>
<gene>
    <name evidence="4" type="ORF">BO70DRAFT_331075</name>
</gene>
<dbReference type="InterPro" id="IPR006140">
    <property type="entry name" value="D-isomer_DH_NAD-bd"/>
</dbReference>
<keyword evidence="1" id="KW-0560">Oxidoreductase</keyword>
<dbReference type="CDD" id="cd12163">
    <property type="entry name" value="2-Hacid_dh_5"/>
    <property type="match status" value="1"/>
</dbReference>
<name>A0A317WTR2_9EURO</name>
<keyword evidence="5" id="KW-1185">Reference proteome</keyword>
<evidence type="ECO:0000259" key="3">
    <source>
        <dbReference type="Pfam" id="PF02826"/>
    </source>
</evidence>
<dbReference type="SUPFAM" id="SSF51735">
    <property type="entry name" value="NAD(P)-binding Rossmann-fold domains"/>
    <property type="match status" value="1"/>
</dbReference>
<dbReference type="VEuPathDB" id="FungiDB:BO70DRAFT_331075"/>
<dbReference type="PANTHER" id="PTHR43333">
    <property type="entry name" value="2-HACID_DH_C DOMAIN-CONTAINING PROTEIN"/>
    <property type="match status" value="1"/>
</dbReference>
<keyword evidence="2" id="KW-0520">NAD</keyword>
<sequence length="359" mass="38723">MGETTPVKDHLLVAIARPLPPPVVRNIHAQFPDAELSVIQLPNFAPIPSEIARKATLILTFTNLPNPEDATQIKLIHVVSAGLDHLISHPIVTSTDIPLTTSSGIHGPPIAEWTIMNWLVASRRFLHTHANQQRHLWDKDETFTPSVYDQVGKTVGILGYGSIGRQIARVSSALGMTVHAYTAHPRPTPESRHDTGYIVPGTGDPTGSIPATWSHGTDKASLHAFLSQGLNHLVIALPLTRDTTHLIGAEELALLAAHAPGLNKPYLTNISRGKVIDQAALIDALNKGVLGGAALDVTDPEPLPEDSPLWDAKNVAISPHVSSAGREYLGRSLDILQLNLGKWERGEPLVNGIRRGRGY</sequence>
<accession>A0A317WTR2</accession>
<dbReference type="InterPro" id="IPR029752">
    <property type="entry name" value="D-isomer_DH_CS1"/>
</dbReference>
<comment type="caution">
    <text evidence="4">The sequence shown here is derived from an EMBL/GenBank/DDBJ whole genome shotgun (WGS) entry which is preliminary data.</text>
</comment>
<feature type="domain" description="D-isomer specific 2-hydroxyacid dehydrogenase NAD-binding" evidence="3">
    <location>
        <begin position="118"/>
        <end position="189"/>
    </location>
</feature>
<dbReference type="GO" id="GO:0016491">
    <property type="term" value="F:oxidoreductase activity"/>
    <property type="evidence" value="ECO:0007669"/>
    <property type="project" value="UniProtKB-KW"/>
</dbReference>
<dbReference type="SUPFAM" id="SSF52283">
    <property type="entry name" value="Formate/glycerate dehydrogenase catalytic domain-like"/>
    <property type="match status" value="1"/>
</dbReference>
<dbReference type="STRING" id="1448321.A0A317WTR2"/>
<protein>
    <recommendedName>
        <fullName evidence="3">D-isomer specific 2-hydroxyacid dehydrogenase NAD-binding domain-containing protein</fullName>
    </recommendedName>
</protein>
<dbReference type="PANTHER" id="PTHR43333:SF1">
    <property type="entry name" value="D-ISOMER SPECIFIC 2-HYDROXYACID DEHYDROGENASE NAD-BINDING DOMAIN-CONTAINING PROTEIN"/>
    <property type="match status" value="1"/>
</dbReference>
<evidence type="ECO:0000313" key="5">
    <source>
        <dbReference type="Proteomes" id="UP000247233"/>
    </source>
</evidence>
<dbReference type="Proteomes" id="UP000247233">
    <property type="component" value="Unassembled WGS sequence"/>
</dbReference>
<dbReference type="InterPro" id="IPR036291">
    <property type="entry name" value="NAD(P)-bd_dom_sf"/>
</dbReference>
<evidence type="ECO:0000256" key="1">
    <source>
        <dbReference type="ARBA" id="ARBA00023002"/>
    </source>
</evidence>
<feature type="domain" description="D-isomer specific 2-hydroxyacid dehydrogenase NAD-binding" evidence="3">
    <location>
        <begin position="215"/>
        <end position="322"/>
    </location>
</feature>
<dbReference type="RefSeq" id="XP_025402388.1">
    <property type="nucleotide sequence ID" value="XM_025540856.1"/>
</dbReference>
<dbReference type="PROSITE" id="PS00065">
    <property type="entry name" value="D_2_HYDROXYACID_DH_1"/>
    <property type="match status" value="1"/>
</dbReference>
<dbReference type="EMBL" id="MSFL01000004">
    <property type="protein sequence ID" value="PWY89201.1"/>
    <property type="molecule type" value="Genomic_DNA"/>
</dbReference>
<dbReference type="OrthoDB" id="298012at2759"/>
<dbReference type="Pfam" id="PF02826">
    <property type="entry name" value="2-Hacid_dh_C"/>
    <property type="match status" value="2"/>
</dbReference>
<organism evidence="4 5">
    <name type="scientific">Aspergillus heteromorphus CBS 117.55</name>
    <dbReference type="NCBI Taxonomy" id="1448321"/>
    <lineage>
        <taxon>Eukaryota</taxon>
        <taxon>Fungi</taxon>
        <taxon>Dikarya</taxon>
        <taxon>Ascomycota</taxon>
        <taxon>Pezizomycotina</taxon>
        <taxon>Eurotiomycetes</taxon>
        <taxon>Eurotiomycetidae</taxon>
        <taxon>Eurotiales</taxon>
        <taxon>Aspergillaceae</taxon>
        <taxon>Aspergillus</taxon>
        <taxon>Aspergillus subgen. Circumdati</taxon>
    </lineage>
</organism>
<dbReference type="GeneID" id="37063093"/>
<evidence type="ECO:0000313" key="4">
    <source>
        <dbReference type="EMBL" id="PWY89201.1"/>
    </source>
</evidence>
<dbReference type="AlphaFoldDB" id="A0A317WTR2"/>
<dbReference type="GO" id="GO:0051287">
    <property type="term" value="F:NAD binding"/>
    <property type="evidence" value="ECO:0007669"/>
    <property type="project" value="InterPro"/>
</dbReference>
<evidence type="ECO:0000256" key="2">
    <source>
        <dbReference type="ARBA" id="ARBA00023027"/>
    </source>
</evidence>
<reference evidence="4 5" key="1">
    <citation type="submission" date="2016-12" db="EMBL/GenBank/DDBJ databases">
        <title>The genomes of Aspergillus section Nigri reveals drivers in fungal speciation.</title>
        <authorList>
            <consortium name="DOE Joint Genome Institute"/>
            <person name="Vesth T.C."/>
            <person name="Nybo J."/>
            <person name="Theobald S."/>
            <person name="Brandl J."/>
            <person name="Frisvad J.C."/>
            <person name="Nielsen K.F."/>
            <person name="Lyhne E.K."/>
            <person name="Kogle M.E."/>
            <person name="Kuo A."/>
            <person name="Riley R."/>
            <person name="Clum A."/>
            <person name="Nolan M."/>
            <person name="Lipzen A."/>
            <person name="Salamov A."/>
            <person name="Henrissat B."/>
            <person name="Wiebenga A."/>
            <person name="De Vries R.P."/>
            <person name="Grigoriev I.V."/>
            <person name="Mortensen U.H."/>
            <person name="Andersen M.R."/>
            <person name="Baker S.E."/>
        </authorList>
    </citation>
    <scope>NUCLEOTIDE SEQUENCE [LARGE SCALE GENOMIC DNA]</scope>
    <source>
        <strain evidence="4 5">CBS 117.55</strain>
    </source>
</reference>
<dbReference type="Gene3D" id="3.40.50.720">
    <property type="entry name" value="NAD(P)-binding Rossmann-like Domain"/>
    <property type="match status" value="2"/>
</dbReference>